<dbReference type="AlphaFoldDB" id="A0A5J4T2E3"/>
<reference evidence="1" key="1">
    <citation type="submission" date="2019-03" db="EMBL/GenBank/DDBJ databases">
        <title>Single cell metagenomics reveals metabolic interactions within the superorganism composed of flagellate Streblomastix strix and complex community of Bacteroidetes bacteria on its surface.</title>
        <authorList>
            <person name="Treitli S.C."/>
            <person name="Kolisko M."/>
            <person name="Husnik F."/>
            <person name="Keeling P."/>
            <person name="Hampl V."/>
        </authorList>
    </citation>
    <scope>NUCLEOTIDE SEQUENCE</scope>
    <source>
        <strain evidence="1">STM</strain>
    </source>
</reference>
<dbReference type="Gene3D" id="3.10.50.40">
    <property type="match status" value="1"/>
</dbReference>
<dbReference type="InterPro" id="IPR046357">
    <property type="entry name" value="PPIase_dom_sf"/>
</dbReference>
<proteinExistence type="predicted"/>
<comment type="caution">
    <text evidence="1">The sequence shown here is derived from an EMBL/GenBank/DDBJ whole genome shotgun (WGS) entry which is preliminary data.</text>
</comment>
<dbReference type="GO" id="GO:0003755">
    <property type="term" value="F:peptidyl-prolyl cis-trans isomerase activity"/>
    <property type="evidence" value="ECO:0007669"/>
    <property type="project" value="InterPro"/>
</dbReference>
<evidence type="ECO:0008006" key="2">
    <source>
        <dbReference type="Google" id="ProtNLM"/>
    </source>
</evidence>
<dbReference type="InterPro" id="IPR032252">
    <property type="entry name" value="DUF4827"/>
</dbReference>
<sequence length="213" mass="24400">MLIKENMKKLTILLFASLFAGTIFYACDNTKTYSEMLDDEKDAIRAFVKENDIVTISQEDFEKDTVTVVEKNEYVLFSNGVYMQIVDRGSGSMIKNRDRVLVRFIEYDIMGKDTTLASNVLNLYEEYNLYPDAFYYTVTSTTSYGQFVSDPAGIGFNMISYYGTSVPAGWLLPLQYVKDGARVKLIVPSKMGHTTAQEYVSPYFYDIRKFQVK</sequence>
<gene>
    <name evidence="1" type="ORF">EZS27_000450</name>
</gene>
<dbReference type="Pfam" id="PF16109">
    <property type="entry name" value="DUF4827"/>
    <property type="match status" value="1"/>
</dbReference>
<protein>
    <recommendedName>
        <fullName evidence="2">DUF4827 domain-containing protein</fullName>
    </recommendedName>
</protein>
<name>A0A5J4T2E3_9ZZZZ</name>
<organism evidence="1">
    <name type="scientific">termite gut metagenome</name>
    <dbReference type="NCBI Taxonomy" id="433724"/>
    <lineage>
        <taxon>unclassified sequences</taxon>
        <taxon>metagenomes</taxon>
        <taxon>organismal metagenomes</taxon>
    </lineage>
</organism>
<accession>A0A5J4T2E3</accession>
<dbReference type="PROSITE" id="PS51257">
    <property type="entry name" value="PROKAR_LIPOPROTEIN"/>
    <property type="match status" value="1"/>
</dbReference>
<dbReference type="SUPFAM" id="SSF54534">
    <property type="entry name" value="FKBP-like"/>
    <property type="match status" value="1"/>
</dbReference>
<dbReference type="EMBL" id="SNRY01000004">
    <property type="protein sequence ID" value="KAA6352268.1"/>
    <property type="molecule type" value="Genomic_DNA"/>
</dbReference>
<evidence type="ECO:0000313" key="1">
    <source>
        <dbReference type="EMBL" id="KAA6352268.1"/>
    </source>
</evidence>